<dbReference type="EMBL" id="KZ999703">
    <property type="protein sequence ID" value="RKO84816.1"/>
    <property type="molecule type" value="Genomic_DNA"/>
</dbReference>
<name>A0A4P9W3U2_9FUNG</name>
<proteinExistence type="predicted"/>
<feature type="non-terminal residue" evidence="1">
    <location>
        <position position="1"/>
    </location>
</feature>
<dbReference type="AlphaFoldDB" id="A0A4P9W3U2"/>
<evidence type="ECO:0000313" key="2">
    <source>
        <dbReference type="Proteomes" id="UP000269721"/>
    </source>
</evidence>
<reference evidence="2" key="1">
    <citation type="journal article" date="2018" name="Nat. Microbiol.">
        <title>Leveraging single-cell genomics to expand the fungal tree of life.</title>
        <authorList>
            <person name="Ahrendt S.R."/>
            <person name="Quandt C.A."/>
            <person name="Ciobanu D."/>
            <person name="Clum A."/>
            <person name="Salamov A."/>
            <person name="Andreopoulos B."/>
            <person name="Cheng J.F."/>
            <person name="Woyke T."/>
            <person name="Pelin A."/>
            <person name="Henrissat B."/>
            <person name="Reynolds N.K."/>
            <person name="Benny G.L."/>
            <person name="Smith M.E."/>
            <person name="James T.Y."/>
            <person name="Grigoriev I.V."/>
        </authorList>
    </citation>
    <scope>NUCLEOTIDE SEQUENCE [LARGE SCALE GENOMIC DNA]</scope>
</reference>
<accession>A0A4P9W3U2</accession>
<gene>
    <name evidence="1" type="ORF">BDK51DRAFT_31127</name>
</gene>
<evidence type="ECO:0000313" key="1">
    <source>
        <dbReference type="EMBL" id="RKO84816.1"/>
    </source>
</evidence>
<protein>
    <submittedName>
        <fullName evidence="1">Uncharacterized protein</fullName>
    </submittedName>
</protein>
<organism evidence="1 2">
    <name type="scientific">Blyttiomyces helicus</name>
    <dbReference type="NCBI Taxonomy" id="388810"/>
    <lineage>
        <taxon>Eukaryota</taxon>
        <taxon>Fungi</taxon>
        <taxon>Fungi incertae sedis</taxon>
        <taxon>Chytridiomycota</taxon>
        <taxon>Chytridiomycota incertae sedis</taxon>
        <taxon>Chytridiomycetes</taxon>
        <taxon>Chytridiomycetes incertae sedis</taxon>
        <taxon>Blyttiomyces</taxon>
    </lineage>
</organism>
<sequence>SERPPTGDGGEKPMLVGKRSWCIDDISENKSTMAMLQTWCPPTRWGQELAAFSRVAPILDLLRERRAMLLRAASSGITASGDQKKLSRKEGHVILVSPPLPPAHLPDFSVVPDAKGTGDAGKKNGLHQSSMKIWNATPSVSMSLWKASRQQQKEKYLWVAPVDHGNVADAVTVLLCGQRKDGSWSWQEAKWKPGLRPVLQDGEDCPLHNLMVTKKGMQNQAKNTAVANLGTGPIVSTQSGRSQLSRQSMLLKTQRCWQKIQGFIMIGVVPVDRGNFVVAVTIKEGWISPTLKNPELRTDLYVASRKTGGNNGIMSRVLAVGWANAKWKRKVTRKRWQYFGRSEVRIATGARVPVMKGSDPLDSTSRPPVELGFKAASVGPFFGPFAEKREELNQEGRRGARLQSV</sequence>
<keyword evidence="2" id="KW-1185">Reference proteome</keyword>
<dbReference type="Proteomes" id="UP000269721">
    <property type="component" value="Unassembled WGS sequence"/>
</dbReference>